<feature type="compositionally biased region" description="Basic and acidic residues" evidence="1">
    <location>
        <begin position="1"/>
        <end position="10"/>
    </location>
</feature>
<proteinExistence type="predicted"/>
<dbReference type="Proteomes" id="UP000002668">
    <property type="component" value="Genome"/>
</dbReference>
<name>E5A7Y5_LEPMJ</name>
<accession>E5A7Y5</accession>
<sequence>MRDSIGEGRGDGWAGNGWADDTWADRVDGDEAGRDMMEVWTGLDVWKHEEMAECQYLLLGKQDAALSRDMAKQEGGARWERAKRAGIVPAPPDAAARYNAAVSADWLERTREAEGAP</sequence>
<evidence type="ECO:0000313" key="2">
    <source>
        <dbReference type="EMBL" id="CBX99730.1"/>
    </source>
</evidence>
<organism evidence="3">
    <name type="scientific">Leptosphaeria maculans (strain JN3 / isolate v23.1.3 / race Av1-4-5-6-7-8)</name>
    <name type="common">Blackleg fungus</name>
    <name type="synonym">Phoma lingam</name>
    <dbReference type="NCBI Taxonomy" id="985895"/>
    <lineage>
        <taxon>Eukaryota</taxon>
        <taxon>Fungi</taxon>
        <taxon>Dikarya</taxon>
        <taxon>Ascomycota</taxon>
        <taxon>Pezizomycotina</taxon>
        <taxon>Dothideomycetes</taxon>
        <taxon>Pleosporomycetidae</taxon>
        <taxon>Pleosporales</taxon>
        <taxon>Pleosporineae</taxon>
        <taxon>Leptosphaeriaceae</taxon>
        <taxon>Plenodomus</taxon>
        <taxon>Plenodomus lingam/Leptosphaeria maculans species complex</taxon>
    </lineage>
</organism>
<dbReference type="HOGENOM" id="CLU_2085271_0_0_1"/>
<reference evidence="3" key="1">
    <citation type="journal article" date="2011" name="Nat. Commun.">
        <title>Effector diversification within compartments of the Leptosphaeria maculans genome affected by Repeat-Induced Point mutations.</title>
        <authorList>
            <person name="Rouxel T."/>
            <person name="Grandaubert J."/>
            <person name="Hane J.K."/>
            <person name="Hoede C."/>
            <person name="van de Wouw A.P."/>
            <person name="Couloux A."/>
            <person name="Dominguez V."/>
            <person name="Anthouard V."/>
            <person name="Bally P."/>
            <person name="Bourras S."/>
            <person name="Cozijnsen A.J."/>
            <person name="Ciuffetti L.M."/>
            <person name="Degrave A."/>
            <person name="Dilmaghani A."/>
            <person name="Duret L."/>
            <person name="Fudal I."/>
            <person name="Goodwin S.B."/>
            <person name="Gout L."/>
            <person name="Glaser N."/>
            <person name="Linglin J."/>
            <person name="Kema G.H.J."/>
            <person name="Lapalu N."/>
            <person name="Lawrence C.B."/>
            <person name="May K."/>
            <person name="Meyer M."/>
            <person name="Ollivier B."/>
            <person name="Poulain J."/>
            <person name="Schoch C.L."/>
            <person name="Simon A."/>
            <person name="Spatafora J.W."/>
            <person name="Stachowiak A."/>
            <person name="Turgeon B.G."/>
            <person name="Tyler B.M."/>
            <person name="Vincent D."/>
            <person name="Weissenbach J."/>
            <person name="Amselem J."/>
            <person name="Quesneville H."/>
            <person name="Oliver R.P."/>
            <person name="Wincker P."/>
            <person name="Balesdent M.-H."/>
            <person name="Howlett B.J."/>
        </authorList>
    </citation>
    <scope>NUCLEOTIDE SEQUENCE [LARGE SCALE GENOMIC DNA]</scope>
    <source>
        <strain evidence="3">JN3 / isolate v23.1.3 / race Av1-4-5-6-7-8</strain>
    </source>
</reference>
<dbReference type="EMBL" id="FP929137">
    <property type="protein sequence ID" value="CBX99730.1"/>
    <property type="molecule type" value="Genomic_DNA"/>
</dbReference>
<feature type="region of interest" description="Disordered" evidence="1">
    <location>
        <begin position="1"/>
        <end position="26"/>
    </location>
</feature>
<dbReference type="InParanoid" id="E5A7Y5"/>
<protein>
    <submittedName>
        <fullName evidence="2">Predicted protein</fullName>
    </submittedName>
</protein>
<evidence type="ECO:0000256" key="1">
    <source>
        <dbReference type="SAM" id="MobiDB-lite"/>
    </source>
</evidence>
<evidence type="ECO:0000313" key="3">
    <source>
        <dbReference type="Proteomes" id="UP000002668"/>
    </source>
</evidence>
<keyword evidence="3" id="KW-1185">Reference proteome</keyword>
<dbReference type="AlphaFoldDB" id="E5A7Y5"/>
<dbReference type="VEuPathDB" id="FungiDB:LEMA_P073190.1"/>
<gene>
    <name evidence="2" type="ORF">LEMA_P073190.1</name>
</gene>